<gene>
    <name evidence="2" type="ORF">LCGC14_1701670</name>
</gene>
<dbReference type="AlphaFoldDB" id="A0A0F9HI89"/>
<feature type="compositionally biased region" description="Acidic residues" evidence="1">
    <location>
        <begin position="128"/>
        <end position="144"/>
    </location>
</feature>
<comment type="caution">
    <text evidence="2">The sequence shown here is derived from an EMBL/GenBank/DDBJ whole genome shotgun (WGS) entry which is preliminary data.</text>
</comment>
<reference evidence="2" key="1">
    <citation type="journal article" date="2015" name="Nature">
        <title>Complex archaea that bridge the gap between prokaryotes and eukaryotes.</title>
        <authorList>
            <person name="Spang A."/>
            <person name="Saw J.H."/>
            <person name="Jorgensen S.L."/>
            <person name="Zaremba-Niedzwiedzka K."/>
            <person name="Martijn J."/>
            <person name="Lind A.E."/>
            <person name="van Eijk R."/>
            <person name="Schleper C."/>
            <person name="Guy L."/>
            <person name="Ettema T.J."/>
        </authorList>
    </citation>
    <scope>NUCLEOTIDE SEQUENCE</scope>
</reference>
<proteinExistence type="predicted"/>
<evidence type="ECO:0000256" key="1">
    <source>
        <dbReference type="SAM" id="MobiDB-lite"/>
    </source>
</evidence>
<accession>A0A0F9HI89</accession>
<dbReference type="EMBL" id="LAZR01015046">
    <property type="protein sequence ID" value="KKM14877.1"/>
    <property type="molecule type" value="Genomic_DNA"/>
</dbReference>
<sequence>MRANQLRQTLKKKAGWEQLEFRIPNIFLPPRFRDLSEGRDLLLMLDDDFTVHIRWHDADFHTHHPLTPGASRRLVGEIMQRMKQYKEHLGVFGKFIEEYAEQPYDEERYHDGFSQEKEGTQRAKKDGPEEEEEREAQGQEEEREEVVALVHGIDELVQLAEHGDSPYPCIDYEE</sequence>
<feature type="compositionally biased region" description="Basic and acidic residues" evidence="1">
    <location>
        <begin position="110"/>
        <end position="127"/>
    </location>
</feature>
<feature type="region of interest" description="Disordered" evidence="1">
    <location>
        <begin position="110"/>
        <end position="146"/>
    </location>
</feature>
<evidence type="ECO:0000313" key="2">
    <source>
        <dbReference type="EMBL" id="KKM14877.1"/>
    </source>
</evidence>
<name>A0A0F9HI89_9ZZZZ</name>
<organism evidence="2">
    <name type="scientific">marine sediment metagenome</name>
    <dbReference type="NCBI Taxonomy" id="412755"/>
    <lineage>
        <taxon>unclassified sequences</taxon>
        <taxon>metagenomes</taxon>
        <taxon>ecological metagenomes</taxon>
    </lineage>
</organism>
<protein>
    <submittedName>
        <fullName evidence="2">Uncharacterized protein</fullName>
    </submittedName>
</protein>